<dbReference type="AlphaFoldDB" id="A0A401XNK5"/>
<keyword evidence="1" id="KW-0732">Signal</keyword>
<feature type="domain" description="DUF306" evidence="2">
    <location>
        <begin position="137"/>
        <end position="243"/>
    </location>
</feature>
<sequence>MKFTTTLLAFIFIIACTSQNLLNDQPAASGQDNSRTSIDWSGEYKGILPCTNCEGVFARLKLNSDNSYRLILRYFGKTDSLFTADGIAEWMRDGNRITIGNFSFRVGEGRLTLLPSELSEAPASELTHALVKVSPDDITDKYWRLVRIGSIDIKTLTMGSERFSEPHIILHSYDKRLIGSNSCNRISGRFEIGEGNSLKIMQIASTMMECQGNMIQNLFNSSLKNIVRYETDGKILTLYNNIMEELKFEQVSDEKL</sequence>
<evidence type="ECO:0000313" key="4">
    <source>
        <dbReference type="Proteomes" id="UP000286715"/>
    </source>
</evidence>
<evidence type="ECO:0000313" key="3">
    <source>
        <dbReference type="EMBL" id="GCD78608.1"/>
    </source>
</evidence>
<name>A0A401XNK5_9FLAO</name>
<keyword evidence="4" id="KW-1185">Reference proteome</keyword>
<dbReference type="Pfam" id="PF04170">
    <property type="entry name" value="NlpE"/>
    <property type="match status" value="1"/>
</dbReference>
<dbReference type="EMBL" id="BHZE01000028">
    <property type="protein sequence ID" value="GCD78608.1"/>
    <property type="molecule type" value="Genomic_DNA"/>
</dbReference>
<dbReference type="OrthoDB" id="5348860at2"/>
<dbReference type="Gene3D" id="2.40.128.270">
    <property type="match status" value="1"/>
</dbReference>
<evidence type="ECO:0000256" key="1">
    <source>
        <dbReference type="SAM" id="SignalP"/>
    </source>
</evidence>
<dbReference type="RefSeq" id="WP_124398662.1">
    <property type="nucleotide sequence ID" value="NZ_BHZE01000028.1"/>
</dbReference>
<accession>A0A401XNK5</accession>
<protein>
    <recommendedName>
        <fullName evidence="2">DUF306 domain-containing protein</fullName>
    </recommendedName>
</protein>
<dbReference type="PROSITE" id="PS51257">
    <property type="entry name" value="PROKAR_LIPOPROTEIN"/>
    <property type="match status" value="1"/>
</dbReference>
<gene>
    <name evidence="3" type="ORF">JCM31826_20900</name>
</gene>
<feature type="signal peptide" evidence="1">
    <location>
        <begin position="1"/>
        <end position="22"/>
    </location>
</feature>
<dbReference type="Gene3D" id="2.40.128.640">
    <property type="match status" value="1"/>
</dbReference>
<dbReference type="InterPro" id="IPR038670">
    <property type="entry name" value="HslJ-like_sf"/>
</dbReference>
<comment type="caution">
    <text evidence="3">The sequence shown here is derived from an EMBL/GenBank/DDBJ whole genome shotgun (WGS) entry which is preliminary data.</text>
</comment>
<dbReference type="Proteomes" id="UP000286715">
    <property type="component" value="Unassembled WGS sequence"/>
</dbReference>
<dbReference type="Pfam" id="PF03724">
    <property type="entry name" value="META"/>
    <property type="match status" value="1"/>
</dbReference>
<dbReference type="InterPro" id="IPR005184">
    <property type="entry name" value="DUF306_Meta_HslJ"/>
</dbReference>
<evidence type="ECO:0000259" key="2">
    <source>
        <dbReference type="Pfam" id="PF03724"/>
    </source>
</evidence>
<proteinExistence type="predicted"/>
<dbReference type="InterPro" id="IPR007298">
    <property type="entry name" value="Cu-R_lipoprotein_NlpE"/>
</dbReference>
<feature type="chain" id="PRO_5019394344" description="DUF306 domain-containing protein" evidence="1">
    <location>
        <begin position="23"/>
        <end position="256"/>
    </location>
</feature>
<reference evidence="3 4" key="1">
    <citation type="submission" date="2018-11" db="EMBL/GenBank/DDBJ databases">
        <title>Schleiferia aggregans sp. nov., a moderately thermophilic heterotrophic bacterium isolated from microbial mats at a terrestrial hot spring.</title>
        <authorList>
            <person name="Iino T."/>
            <person name="Ohkuma M."/>
            <person name="Haruta S."/>
        </authorList>
    </citation>
    <scope>NUCLEOTIDE SEQUENCE [LARGE SCALE GENOMIC DNA]</scope>
    <source>
        <strain evidence="3 4">LA</strain>
    </source>
</reference>
<organism evidence="3 4">
    <name type="scientific">Thermaurantimonas aggregans</name>
    <dbReference type="NCBI Taxonomy" id="2173829"/>
    <lineage>
        <taxon>Bacteria</taxon>
        <taxon>Pseudomonadati</taxon>
        <taxon>Bacteroidota</taxon>
        <taxon>Flavobacteriia</taxon>
        <taxon>Flavobacteriales</taxon>
        <taxon>Schleiferiaceae</taxon>
        <taxon>Thermaurantimonas</taxon>
    </lineage>
</organism>